<protein>
    <submittedName>
        <fullName evidence="7">Elicitin</fullName>
    </submittedName>
</protein>
<keyword evidence="3" id="KW-0964">Secreted</keyword>
<keyword evidence="4" id="KW-0928">Hypersensitive response elicitation</keyword>
<dbReference type="AlphaFoldDB" id="A0A833WG66"/>
<evidence type="ECO:0000313" key="7">
    <source>
        <dbReference type="EMBL" id="KAF4033125.1"/>
    </source>
</evidence>
<dbReference type="Pfam" id="PF00964">
    <property type="entry name" value="Elicitin"/>
    <property type="match status" value="1"/>
</dbReference>
<sequence>MPPCHRVTLDLTPVEPPRSSHFRIRVVAPTPFALRPMAQLSRFAFTFATSTLLLASVASAADECSSSVSETIVATIDNSTYYDTCAVEDEGVTFNVSTLFDVLNFTDSEFLMFCNSSTCLGPVHEMIHSIPSDCLILYEGTERNLSKEVKALHDECHRALGTDDDDDDATDSDDMPMSMSGMKMDGTTSSTSGGTTGSSAASAVSVSLVAAAVSGCTAVAALV</sequence>
<evidence type="ECO:0000256" key="1">
    <source>
        <dbReference type="ARBA" id="ARBA00004613"/>
    </source>
</evidence>
<dbReference type="GO" id="GO:0005576">
    <property type="term" value="C:extracellular region"/>
    <property type="evidence" value="ECO:0007669"/>
    <property type="project" value="UniProtKB-SubCell"/>
</dbReference>
<dbReference type="GO" id="GO:0052040">
    <property type="term" value="P:symbiont-mediated perturbation of host programmed cell death"/>
    <property type="evidence" value="ECO:0007669"/>
    <property type="project" value="UniProtKB-KW"/>
</dbReference>
<accession>A0A833WG66</accession>
<comment type="subcellular location">
    <subcellularLocation>
        <location evidence="1">Secreted</location>
    </subcellularLocation>
</comment>
<keyword evidence="5" id="KW-1015">Disulfide bond</keyword>
<dbReference type="EMBL" id="WSZM01000435">
    <property type="protein sequence ID" value="KAF4033125.1"/>
    <property type="molecule type" value="Genomic_DNA"/>
</dbReference>
<comment type="caution">
    <text evidence="7">The sequence shown here is derived from an EMBL/GenBank/DDBJ whole genome shotgun (WGS) entry which is preliminary data.</text>
</comment>
<proteinExistence type="inferred from homology"/>
<feature type="compositionally biased region" description="Acidic residues" evidence="6">
    <location>
        <begin position="162"/>
        <end position="174"/>
    </location>
</feature>
<evidence type="ECO:0000256" key="6">
    <source>
        <dbReference type="SAM" id="MobiDB-lite"/>
    </source>
</evidence>
<evidence type="ECO:0000256" key="2">
    <source>
        <dbReference type="ARBA" id="ARBA00009544"/>
    </source>
</evidence>
<dbReference type="InterPro" id="IPR036470">
    <property type="entry name" value="Elicitin_sf"/>
</dbReference>
<evidence type="ECO:0000313" key="8">
    <source>
        <dbReference type="Proteomes" id="UP000602510"/>
    </source>
</evidence>
<feature type="region of interest" description="Disordered" evidence="6">
    <location>
        <begin position="160"/>
        <end position="197"/>
    </location>
</feature>
<dbReference type="InterPro" id="IPR002200">
    <property type="entry name" value="Elicitin"/>
</dbReference>
<evidence type="ECO:0000256" key="3">
    <source>
        <dbReference type="ARBA" id="ARBA00022525"/>
    </source>
</evidence>
<comment type="similarity">
    <text evidence="2">Belongs to the elicitin family.</text>
</comment>
<evidence type="ECO:0000256" key="5">
    <source>
        <dbReference type="ARBA" id="ARBA00023157"/>
    </source>
</evidence>
<keyword evidence="8" id="KW-1185">Reference proteome</keyword>
<feature type="compositionally biased region" description="Low complexity" evidence="6">
    <location>
        <begin position="175"/>
        <end position="197"/>
    </location>
</feature>
<dbReference type="SUPFAM" id="SSF48647">
    <property type="entry name" value="Fungal elicitin"/>
    <property type="match status" value="1"/>
</dbReference>
<gene>
    <name evidence="7" type="ORF">GN244_ATG15012</name>
</gene>
<dbReference type="SMART" id="SM01187">
    <property type="entry name" value="Elicitin"/>
    <property type="match status" value="1"/>
</dbReference>
<dbReference type="Proteomes" id="UP000602510">
    <property type="component" value="Unassembled WGS sequence"/>
</dbReference>
<name>A0A833WG66_PHYIN</name>
<evidence type="ECO:0000256" key="4">
    <source>
        <dbReference type="ARBA" id="ARBA00022978"/>
    </source>
</evidence>
<reference evidence="7" key="1">
    <citation type="submission" date="2020-04" db="EMBL/GenBank/DDBJ databases">
        <title>Hybrid Assembly of Korean Phytophthora infestans isolates.</title>
        <authorList>
            <person name="Prokchorchik M."/>
            <person name="Lee Y."/>
            <person name="Seo J."/>
            <person name="Cho J.-H."/>
            <person name="Park Y.-E."/>
            <person name="Jang D.-C."/>
            <person name="Im J.-S."/>
            <person name="Choi J.-G."/>
            <person name="Park H.-J."/>
            <person name="Lee G.-B."/>
            <person name="Lee Y.-G."/>
            <person name="Hong S.-Y."/>
            <person name="Cho K."/>
            <person name="Sohn K.H."/>
        </authorList>
    </citation>
    <scope>NUCLEOTIDE SEQUENCE</scope>
    <source>
        <strain evidence="7">KR_1_A1</strain>
    </source>
</reference>
<organism evidence="7 8">
    <name type="scientific">Phytophthora infestans</name>
    <name type="common">Potato late blight agent</name>
    <name type="synonym">Botrytis infestans</name>
    <dbReference type="NCBI Taxonomy" id="4787"/>
    <lineage>
        <taxon>Eukaryota</taxon>
        <taxon>Sar</taxon>
        <taxon>Stramenopiles</taxon>
        <taxon>Oomycota</taxon>
        <taxon>Peronosporomycetes</taxon>
        <taxon>Peronosporales</taxon>
        <taxon>Peronosporaceae</taxon>
        <taxon>Phytophthora</taxon>
    </lineage>
</organism>